<proteinExistence type="predicted"/>
<feature type="region of interest" description="Disordered" evidence="1">
    <location>
        <begin position="57"/>
        <end position="84"/>
    </location>
</feature>
<keyword evidence="3" id="KW-1185">Reference proteome</keyword>
<protein>
    <submittedName>
        <fullName evidence="2">Uncharacterized protein</fullName>
    </submittedName>
</protein>
<dbReference type="EMBL" id="VSWC01000183">
    <property type="protein sequence ID" value="KAA1069441.1"/>
    <property type="molecule type" value="Genomic_DNA"/>
</dbReference>
<sequence>MAHSSHLKSQADSSSPGSLNSNDIRTLHLNTESSCSTHPRHKVQGCRSMFSSINAPVIPKSALPRNPSQSKSRAESAPPQVSTGAIQSPAVIEVPAPCGLPPMSNLVKYELVTWFHELQWIHSQRHKRFGYAESFTTYVTRTCDREHFNLVLMGMPLEMRNKQFKRLVDMFHTINNRLTMSDGTELAKLLFAHGMENSLYAGIGRMLAGEELPNVDLLKKLAFDRRFLHHNPANSANQPASASGSANNPISIPETSSSGGSSNTAGKPSNIVDRNKPPRHPPIDQGLRLQDLVALPQTTICKMIETMRGIVARSNEQAEWFEKKIKKDEENFRTNLSAELERHDTQVQRLICLRITELKVLELSRTRAHKENATLPNEMISLLEQAGIAGIDWADL</sequence>
<evidence type="ECO:0000313" key="2">
    <source>
        <dbReference type="EMBL" id="KAA1069441.1"/>
    </source>
</evidence>
<feature type="region of interest" description="Disordered" evidence="1">
    <location>
        <begin position="1"/>
        <end position="23"/>
    </location>
</feature>
<evidence type="ECO:0000313" key="3">
    <source>
        <dbReference type="Proteomes" id="UP000324748"/>
    </source>
</evidence>
<comment type="caution">
    <text evidence="2">The sequence shown here is derived from an EMBL/GenBank/DDBJ whole genome shotgun (WGS) entry which is preliminary data.</text>
</comment>
<reference evidence="2 3" key="1">
    <citation type="submission" date="2019-05" db="EMBL/GenBank/DDBJ databases">
        <title>Emergence of the Ug99 lineage of the wheat stem rust pathogen through somatic hybridization.</title>
        <authorList>
            <person name="Li F."/>
            <person name="Upadhyaya N.M."/>
            <person name="Sperschneider J."/>
            <person name="Matny O."/>
            <person name="Nguyen-Phuc H."/>
            <person name="Mago R."/>
            <person name="Raley C."/>
            <person name="Miller M.E."/>
            <person name="Silverstein K.A.T."/>
            <person name="Henningsen E."/>
            <person name="Hirsch C.D."/>
            <person name="Visser B."/>
            <person name="Pretorius Z.A."/>
            <person name="Steffenson B.J."/>
            <person name="Schwessinger B."/>
            <person name="Dodds P.N."/>
            <person name="Figueroa M."/>
        </authorList>
    </citation>
    <scope>NUCLEOTIDE SEQUENCE [LARGE SCALE GENOMIC DNA]</scope>
    <source>
        <strain evidence="2">21-0</strain>
    </source>
</reference>
<feature type="compositionally biased region" description="Low complexity" evidence="1">
    <location>
        <begin position="232"/>
        <end position="262"/>
    </location>
</feature>
<dbReference type="OrthoDB" id="10450462at2759"/>
<feature type="region of interest" description="Disordered" evidence="1">
    <location>
        <begin position="232"/>
        <end position="286"/>
    </location>
</feature>
<organism evidence="2 3">
    <name type="scientific">Puccinia graminis f. sp. tritici</name>
    <dbReference type="NCBI Taxonomy" id="56615"/>
    <lineage>
        <taxon>Eukaryota</taxon>
        <taxon>Fungi</taxon>
        <taxon>Dikarya</taxon>
        <taxon>Basidiomycota</taxon>
        <taxon>Pucciniomycotina</taxon>
        <taxon>Pucciniomycetes</taxon>
        <taxon>Pucciniales</taxon>
        <taxon>Pucciniaceae</taxon>
        <taxon>Puccinia</taxon>
    </lineage>
</organism>
<accession>A0A5B0LYF9</accession>
<dbReference type="Proteomes" id="UP000324748">
    <property type="component" value="Unassembled WGS sequence"/>
</dbReference>
<gene>
    <name evidence="2" type="ORF">PGT21_024519</name>
</gene>
<name>A0A5B0LYF9_PUCGR</name>
<evidence type="ECO:0000256" key="1">
    <source>
        <dbReference type="SAM" id="MobiDB-lite"/>
    </source>
</evidence>
<dbReference type="AlphaFoldDB" id="A0A5B0LYF9"/>
<feature type="compositionally biased region" description="Polar residues" evidence="1">
    <location>
        <begin position="7"/>
        <end position="23"/>
    </location>
</feature>